<reference evidence="2 3" key="1">
    <citation type="journal article" date="2008" name="Proc. Natl. Acad. Sci. U.S.A.">
        <title>The genome of Clostridium kluyveri, a strict anaerobe with unique metabolic features.</title>
        <authorList>
            <person name="Seedorf H."/>
            <person name="Fricke W.F."/>
            <person name="Veith B."/>
            <person name="Brueggemann H."/>
            <person name="Liesegang H."/>
            <person name="Strittmatter A."/>
            <person name="Miethke M."/>
            <person name="Buckel W."/>
            <person name="Hinderberger J."/>
            <person name="Li F."/>
            <person name="Hagemeier C."/>
            <person name="Thauer R.K."/>
            <person name="Gottschalk G."/>
        </authorList>
    </citation>
    <scope>NUCLEOTIDE SEQUENCE [LARGE SCALE GENOMIC DNA]</scope>
    <source>
        <strain evidence="3">ATCC 8527 / DSM 555 / NCIMB 10680</strain>
    </source>
</reference>
<dbReference type="Gene3D" id="3.40.50.1980">
    <property type="entry name" value="Nitrogenase molybdenum iron protein domain"/>
    <property type="match status" value="3"/>
</dbReference>
<dbReference type="SUPFAM" id="SSF53807">
    <property type="entry name" value="Helical backbone' metal receptor"/>
    <property type="match status" value="1"/>
</dbReference>
<accession>A5N3G6</accession>
<dbReference type="Pfam" id="PF00148">
    <property type="entry name" value="Oxidored_nitro"/>
    <property type="match status" value="1"/>
</dbReference>
<dbReference type="GO" id="GO:0016163">
    <property type="term" value="F:nitrogenase activity"/>
    <property type="evidence" value="ECO:0007669"/>
    <property type="project" value="UniProtKB-EC"/>
</dbReference>
<dbReference type="RefSeq" id="WP_012103995.1">
    <property type="nucleotide sequence ID" value="NC_009706.1"/>
</dbReference>
<dbReference type="KEGG" id="ckl:CKL_3672"/>
<dbReference type="Proteomes" id="UP000002411">
    <property type="component" value="Chromosome"/>
</dbReference>
<evidence type="ECO:0000313" key="2">
    <source>
        <dbReference type="EMBL" id="EDK35662.1"/>
    </source>
</evidence>
<dbReference type="PANTHER" id="PTHR42956:SF1">
    <property type="entry name" value="NITROGENASE IRON-MOLYBDENUM COFACTOR BIOSYNTHESIS PROTEIN NIFE"/>
    <property type="match status" value="1"/>
</dbReference>
<dbReference type="HOGENOM" id="CLU_025876_4_0_9"/>
<organism evidence="2 3">
    <name type="scientific">Clostridium kluyveri (strain ATCC 8527 / DSM 555 / NBRC 12016 / NCIMB 10680 / K1)</name>
    <dbReference type="NCBI Taxonomy" id="431943"/>
    <lineage>
        <taxon>Bacteria</taxon>
        <taxon>Bacillati</taxon>
        <taxon>Bacillota</taxon>
        <taxon>Clostridia</taxon>
        <taxon>Eubacteriales</taxon>
        <taxon>Clostridiaceae</taxon>
        <taxon>Clostridium</taxon>
    </lineage>
</organism>
<sequence length="438" mass="49412">MNNVILQPRNFCELGALHSVLGINKAIPIVHSGSGCCLRLYQGISFCNGYQGMMYGGGSFVPNDNIHREDFIYGGENRIRKLIQSTISIVEADLYVVLTGCNVQLAGDNTKAVVNEFKLKGVPIVYVDTAGFKGSAYSGHELVINSIIEQFVIKKLTVKKRQINLWTSPPYLDPFWSGNIETLKNMLEQIGFSINVLFGLSSSVNCWSEIPSAEFNILISAWTGLKTMELLKKHFGTPYFHYPIFPIGAHECSEFLREVANFCKLDMNLVNQFIEKKESMFYYYMERLTEMLTCYDSTFPQRFFTIGESTYVSGITRFLVKELSMIPGCQYIVDNPPYKYRNEIENSCKSLPSEISLPVTFINDGEEIIKSIKEKTEDLIPLIIGSSWDSIIASKLKGYFISMSPPISDRLILNKSYVGYEGGLAFIEDIFSCILRGL</sequence>
<gene>
    <name evidence="2" type="ordered locus">CKL_3672</name>
</gene>
<dbReference type="InterPro" id="IPR000510">
    <property type="entry name" value="Nase/OxRdtase_comp1"/>
</dbReference>
<dbReference type="EMBL" id="CP000673">
    <property type="protein sequence ID" value="EDK35662.1"/>
    <property type="molecule type" value="Genomic_DNA"/>
</dbReference>
<keyword evidence="2" id="KW-0560">Oxidoreductase</keyword>
<dbReference type="STRING" id="431943.CKL_3672"/>
<name>A5N3G6_CLOK5</name>
<evidence type="ECO:0000313" key="3">
    <source>
        <dbReference type="Proteomes" id="UP000002411"/>
    </source>
</evidence>
<dbReference type="AlphaFoldDB" id="A5N3G6"/>
<keyword evidence="3" id="KW-1185">Reference proteome</keyword>
<dbReference type="InterPro" id="IPR049939">
    <property type="entry name" value="NifE-like"/>
</dbReference>
<evidence type="ECO:0000259" key="1">
    <source>
        <dbReference type="Pfam" id="PF00148"/>
    </source>
</evidence>
<dbReference type="EC" id="1.18.6.1" evidence="2"/>
<feature type="domain" description="Nitrogenase/oxidoreductase component 1" evidence="1">
    <location>
        <begin position="14"/>
        <end position="432"/>
    </location>
</feature>
<proteinExistence type="predicted"/>
<protein>
    <submittedName>
        <fullName evidence="2">Nitrogenase iron-molybdenum protein, beta chain</fullName>
        <ecNumber evidence="2">1.18.6.1</ecNumber>
    </submittedName>
</protein>
<dbReference type="PANTHER" id="PTHR42956">
    <property type="entry name" value="NITROGENASE IRON-MOLYBDENUM COFACTOR BIOSYNTHESIS PROTEIN NIFE"/>
    <property type="match status" value="1"/>
</dbReference>
<dbReference type="eggNOG" id="COG2710">
    <property type="taxonomic scope" value="Bacteria"/>
</dbReference>